<sequence>MKKKFVYLLLLACGMSPLSFARQRCSDTFIVEPAKGQHAAEADVAAAKKGYDLSPVGFFVLNM</sequence>
<dbReference type="RefSeq" id="WP_237875689.1">
    <property type="nucleotide sequence ID" value="NZ_JAKLTR010000018.1"/>
</dbReference>
<name>A0ABS9KXQ2_9BACT</name>
<evidence type="ECO:0000313" key="2">
    <source>
        <dbReference type="EMBL" id="MCG2617152.1"/>
    </source>
</evidence>
<feature type="signal peptide" evidence="1">
    <location>
        <begin position="1"/>
        <end position="21"/>
    </location>
</feature>
<evidence type="ECO:0000313" key="3">
    <source>
        <dbReference type="Proteomes" id="UP001165367"/>
    </source>
</evidence>
<evidence type="ECO:0000256" key="1">
    <source>
        <dbReference type="SAM" id="SignalP"/>
    </source>
</evidence>
<gene>
    <name evidence="2" type="ORF">LZZ85_22845</name>
</gene>
<keyword evidence="3" id="KW-1185">Reference proteome</keyword>
<feature type="chain" id="PRO_5045169197" evidence="1">
    <location>
        <begin position="22"/>
        <end position="63"/>
    </location>
</feature>
<dbReference type="Proteomes" id="UP001165367">
    <property type="component" value="Unassembled WGS sequence"/>
</dbReference>
<reference evidence="2" key="1">
    <citation type="submission" date="2022-01" db="EMBL/GenBank/DDBJ databases">
        <authorList>
            <person name="Jo J.-H."/>
            <person name="Im W.-T."/>
        </authorList>
    </citation>
    <scope>NUCLEOTIDE SEQUENCE</scope>
    <source>
        <strain evidence="2">NA20</strain>
    </source>
</reference>
<organism evidence="2 3">
    <name type="scientific">Terrimonas ginsenosidimutans</name>
    <dbReference type="NCBI Taxonomy" id="2908004"/>
    <lineage>
        <taxon>Bacteria</taxon>
        <taxon>Pseudomonadati</taxon>
        <taxon>Bacteroidota</taxon>
        <taxon>Chitinophagia</taxon>
        <taxon>Chitinophagales</taxon>
        <taxon>Chitinophagaceae</taxon>
        <taxon>Terrimonas</taxon>
    </lineage>
</organism>
<dbReference type="EMBL" id="JAKLTR010000018">
    <property type="protein sequence ID" value="MCG2617152.1"/>
    <property type="molecule type" value="Genomic_DNA"/>
</dbReference>
<dbReference type="InterPro" id="IPR010916">
    <property type="entry name" value="TonB_box_CS"/>
</dbReference>
<dbReference type="PROSITE" id="PS00430">
    <property type="entry name" value="TONB_DEPENDENT_REC_1"/>
    <property type="match status" value="1"/>
</dbReference>
<proteinExistence type="predicted"/>
<comment type="caution">
    <text evidence="2">The sequence shown here is derived from an EMBL/GenBank/DDBJ whole genome shotgun (WGS) entry which is preliminary data.</text>
</comment>
<keyword evidence="1" id="KW-0732">Signal</keyword>
<protein>
    <submittedName>
        <fullName evidence="2">Uncharacterized protein</fullName>
    </submittedName>
</protein>
<accession>A0ABS9KXQ2</accession>